<dbReference type="RefSeq" id="WP_238978547.1">
    <property type="nucleotide sequence ID" value="NZ_JABFUC010000015.1"/>
</dbReference>
<feature type="compositionally biased region" description="Polar residues" evidence="1">
    <location>
        <begin position="377"/>
        <end position="389"/>
    </location>
</feature>
<dbReference type="Pfam" id="PF09623">
    <property type="entry name" value="Cas_NE0113"/>
    <property type="match status" value="1"/>
</dbReference>
<evidence type="ECO:0000313" key="3">
    <source>
        <dbReference type="EMBL" id="MCG6659399.1"/>
    </source>
</evidence>
<comment type="caution">
    <text evidence="3">The sequence shown here is derived from an EMBL/GenBank/DDBJ whole genome shotgun (WGS) entry which is preliminary data.</text>
</comment>
<accession>A0ABS9PD71</accession>
<evidence type="ECO:0000313" key="4">
    <source>
        <dbReference type="Proteomes" id="UP000814385"/>
    </source>
</evidence>
<keyword evidence="4" id="KW-1185">Reference proteome</keyword>
<evidence type="ECO:0000259" key="2">
    <source>
        <dbReference type="Pfam" id="PF09623"/>
    </source>
</evidence>
<proteinExistence type="predicted"/>
<feature type="domain" description="CRISPR system ring nuclease SSO2081-like" evidence="2">
    <location>
        <begin position="14"/>
        <end position="222"/>
    </location>
</feature>
<organism evidence="3 4">
    <name type="scientific">Billgrantia campisalis</name>
    <dbReference type="NCBI Taxonomy" id="74661"/>
    <lineage>
        <taxon>Bacteria</taxon>
        <taxon>Pseudomonadati</taxon>
        <taxon>Pseudomonadota</taxon>
        <taxon>Gammaproteobacteria</taxon>
        <taxon>Oceanospirillales</taxon>
        <taxon>Halomonadaceae</taxon>
        <taxon>Billgrantia</taxon>
    </lineage>
</organism>
<name>A0ABS9PD71_9GAMM</name>
<evidence type="ECO:0000256" key="1">
    <source>
        <dbReference type="SAM" id="MobiDB-lite"/>
    </source>
</evidence>
<protein>
    <submittedName>
        <fullName evidence="3">TIGR02584 family CRISPR-associated protein</fullName>
    </submittedName>
</protein>
<sequence length="389" mass="43380">MAQQPIFLMVAGLSPQVVTETLYAFHRESSTSLVGAELHLITTLEGAQRAELTLLTGANARLPKLIADYGLPDIRFSTTHLHIIPDSQGRPLEDIRTPDDNAAAANFITQRVRDFTSRPDTALHVSLAGGRKTMGFYIGYALSLYGREQDTLSHVLVSERFESHPEFFYPTPESQVIYTRDGKPLDTRRAEVTLARIPFVRLRDELPQEALVQQLSFSDAVALLNAATQPAQLRVSVSTPRLICNGISVTLEPMEWMLYLWFVHRCQQRAEPLTPPVEGHPDRALANEMLGVIRHFDLEDRLSPRSLAALEDGLDLGPLRTRRSTLHRKLKLGLGRRLAEPFMIANVRHQRHSGWALTLCPEQITLTHHPLDGPLDSSPTPHVSQGGAT</sequence>
<dbReference type="EMBL" id="JABFUC010000015">
    <property type="protein sequence ID" value="MCG6659399.1"/>
    <property type="molecule type" value="Genomic_DNA"/>
</dbReference>
<feature type="region of interest" description="Disordered" evidence="1">
    <location>
        <begin position="370"/>
        <end position="389"/>
    </location>
</feature>
<reference evidence="3 4" key="1">
    <citation type="submission" date="2020-05" db="EMBL/GenBank/DDBJ databases">
        <title>Comparative genomic analysis of denitrifying bacteria from Halomonas genus.</title>
        <authorList>
            <person name="Wang L."/>
            <person name="Shao Z."/>
        </authorList>
    </citation>
    <scope>NUCLEOTIDE SEQUENCE [LARGE SCALE GENOMIC DNA]</scope>
    <source>
        <strain evidence="3 4">A4</strain>
    </source>
</reference>
<dbReference type="Proteomes" id="UP000814385">
    <property type="component" value="Unassembled WGS sequence"/>
</dbReference>
<gene>
    <name evidence="3" type="ORF">HOP52_16705</name>
</gene>
<dbReference type="InterPro" id="IPR019092">
    <property type="entry name" value="SSO2081-like_dom"/>
</dbReference>
<dbReference type="NCBIfam" id="TIGR02584">
    <property type="entry name" value="cas_NE0113"/>
    <property type="match status" value="1"/>
</dbReference>
<dbReference type="InterPro" id="IPR013413">
    <property type="entry name" value="CRISPR-assoc_prot_NE0113"/>
</dbReference>